<comment type="caution">
    <text evidence="1">The sequence shown here is derived from an EMBL/GenBank/DDBJ whole genome shotgun (WGS) entry which is preliminary data.</text>
</comment>
<sequence length="218" mass="22493">SPGGAGTEVRIDRLDGRWALTRAPWRLTVDYLRAGTVDVRIAPGPSTPSTTPQDLSLPLQLRIDDLRVDHLAIHEGGSTTQLDHLALSGRSDGRHHELALDGVDTPYGALTARANLDGVKPFALTGTATYAGKLADEPVNASANVSGSLEALVADVTASGMKLNGRAHVEAAPFGAVPLTRASLAFDHVNPQAISPGAPAADLAVRAELAPVTAPAKG</sequence>
<dbReference type="AlphaFoldDB" id="A0A6L3MMP2"/>
<organism evidence="1 2">
    <name type="scientific">Burkholderia territorii</name>
    <dbReference type="NCBI Taxonomy" id="1503055"/>
    <lineage>
        <taxon>Bacteria</taxon>
        <taxon>Pseudomonadati</taxon>
        <taxon>Pseudomonadota</taxon>
        <taxon>Betaproteobacteria</taxon>
        <taxon>Burkholderiales</taxon>
        <taxon>Burkholderiaceae</taxon>
        <taxon>Burkholderia</taxon>
        <taxon>Burkholderia cepacia complex</taxon>
    </lineage>
</organism>
<accession>A0A6L3MMP2</accession>
<feature type="non-terminal residue" evidence="1">
    <location>
        <position position="218"/>
    </location>
</feature>
<proteinExistence type="predicted"/>
<gene>
    <name evidence="1" type="ORF">F7R13_35440</name>
</gene>
<feature type="non-terminal residue" evidence="1">
    <location>
        <position position="1"/>
    </location>
</feature>
<dbReference type="Proteomes" id="UP000473571">
    <property type="component" value="Unassembled WGS sequence"/>
</dbReference>
<evidence type="ECO:0008006" key="3">
    <source>
        <dbReference type="Google" id="ProtNLM"/>
    </source>
</evidence>
<protein>
    <recommendedName>
        <fullName evidence="3">Translocation/assembly module TamB</fullName>
    </recommendedName>
</protein>
<reference evidence="1 2" key="1">
    <citation type="submission" date="2019-09" db="EMBL/GenBank/DDBJ databases">
        <title>Draft genome sequences of 48 bacterial type strains from the CCUG.</title>
        <authorList>
            <person name="Tunovic T."/>
            <person name="Pineiro-Iglesias B."/>
            <person name="Unosson C."/>
            <person name="Inganas E."/>
            <person name="Ohlen M."/>
            <person name="Cardew S."/>
            <person name="Jensie-Markopoulos S."/>
            <person name="Salva-Serra F."/>
            <person name="Jaen-Luchoro D."/>
            <person name="Karlsson R."/>
            <person name="Svensson-Stadler L."/>
            <person name="Chun J."/>
            <person name="Moore E."/>
        </authorList>
    </citation>
    <scope>NUCLEOTIDE SEQUENCE [LARGE SCALE GENOMIC DNA]</scope>
    <source>
        <strain evidence="1 2">CCUG 65687</strain>
    </source>
</reference>
<evidence type="ECO:0000313" key="2">
    <source>
        <dbReference type="Proteomes" id="UP000473571"/>
    </source>
</evidence>
<dbReference type="EMBL" id="VZOL01001348">
    <property type="protein sequence ID" value="KAB0632398.1"/>
    <property type="molecule type" value="Genomic_DNA"/>
</dbReference>
<evidence type="ECO:0000313" key="1">
    <source>
        <dbReference type="EMBL" id="KAB0632398.1"/>
    </source>
</evidence>
<name>A0A6L3MMP2_9BURK</name>